<protein>
    <submittedName>
        <fullName evidence="4">GNAT family N-acetyltransferase</fullName>
    </submittedName>
</protein>
<accession>A0A5M7BZI6</accession>
<proteinExistence type="predicted"/>
<dbReference type="Pfam" id="PF00583">
    <property type="entry name" value="Acetyltransf_1"/>
    <property type="match status" value="1"/>
</dbReference>
<dbReference type="OrthoDB" id="273614at2"/>
<reference evidence="4 5" key="1">
    <citation type="submission" date="2019-09" db="EMBL/GenBank/DDBJ databases">
        <title>Draft genome sequence of the thermophilic Saccharopolyspora hirsuta VKM Ac-666T.</title>
        <authorList>
            <person name="Lobastova T.G."/>
            <person name="Fokina V."/>
            <person name="Bragin E.Y."/>
            <person name="Shtratnikova V.Y."/>
            <person name="Starodumova I.P."/>
            <person name="Tarlachkov S.V."/>
            <person name="Donova M.V."/>
        </authorList>
    </citation>
    <scope>NUCLEOTIDE SEQUENCE [LARGE SCALE GENOMIC DNA]</scope>
    <source>
        <strain evidence="4 5">VKM Ac-666</strain>
    </source>
</reference>
<evidence type="ECO:0000313" key="5">
    <source>
        <dbReference type="Proteomes" id="UP000323946"/>
    </source>
</evidence>
<evidence type="ECO:0000259" key="3">
    <source>
        <dbReference type="PROSITE" id="PS51186"/>
    </source>
</evidence>
<dbReference type="SUPFAM" id="SSF55729">
    <property type="entry name" value="Acyl-CoA N-acyltransferases (Nat)"/>
    <property type="match status" value="1"/>
</dbReference>
<keyword evidence="1 4" id="KW-0808">Transferase</keyword>
<sequence length="161" mass="17517">MTTVRVARSAEYEAIGEIAVRAYTEAGSMPADVDYASVLRDAADRAERAELLVALVGDKPVGTVTVVQPGTAYAEISQPGELEFRMLAVAPEAMGNGVGRALVRAVIDRAREQDLKRVVLCVKDTSETAQRLYRNLGFERCPDRDWTPAPDVHLLAFALDL</sequence>
<gene>
    <name evidence="4" type="ORF">F1721_16930</name>
</gene>
<dbReference type="GO" id="GO:0016747">
    <property type="term" value="F:acyltransferase activity, transferring groups other than amino-acyl groups"/>
    <property type="evidence" value="ECO:0007669"/>
    <property type="project" value="InterPro"/>
</dbReference>
<dbReference type="RefSeq" id="WP_150067656.1">
    <property type="nucleotide sequence ID" value="NZ_VWPH01000007.1"/>
</dbReference>
<keyword evidence="2" id="KW-0012">Acyltransferase</keyword>
<feature type="domain" description="N-acetyltransferase" evidence="3">
    <location>
        <begin position="2"/>
        <end position="161"/>
    </location>
</feature>
<dbReference type="InterPro" id="IPR000182">
    <property type="entry name" value="GNAT_dom"/>
</dbReference>
<evidence type="ECO:0000313" key="4">
    <source>
        <dbReference type="EMBL" id="KAA5832671.1"/>
    </source>
</evidence>
<dbReference type="CDD" id="cd04301">
    <property type="entry name" value="NAT_SF"/>
    <property type="match status" value="1"/>
</dbReference>
<name>A0A5M7BZI6_SACHI</name>
<evidence type="ECO:0000256" key="2">
    <source>
        <dbReference type="ARBA" id="ARBA00023315"/>
    </source>
</evidence>
<keyword evidence="5" id="KW-1185">Reference proteome</keyword>
<dbReference type="InterPro" id="IPR016181">
    <property type="entry name" value="Acyl_CoA_acyltransferase"/>
</dbReference>
<dbReference type="EMBL" id="VWPH01000007">
    <property type="protein sequence ID" value="KAA5832671.1"/>
    <property type="molecule type" value="Genomic_DNA"/>
</dbReference>
<comment type="caution">
    <text evidence="4">The sequence shown here is derived from an EMBL/GenBank/DDBJ whole genome shotgun (WGS) entry which is preliminary data.</text>
</comment>
<dbReference type="PROSITE" id="PS51186">
    <property type="entry name" value="GNAT"/>
    <property type="match status" value="1"/>
</dbReference>
<organism evidence="4 5">
    <name type="scientific">Saccharopolyspora hirsuta</name>
    <dbReference type="NCBI Taxonomy" id="1837"/>
    <lineage>
        <taxon>Bacteria</taxon>
        <taxon>Bacillati</taxon>
        <taxon>Actinomycetota</taxon>
        <taxon>Actinomycetes</taxon>
        <taxon>Pseudonocardiales</taxon>
        <taxon>Pseudonocardiaceae</taxon>
        <taxon>Saccharopolyspora</taxon>
    </lineage>
</organism>
<dbReference type="PANTHER" id="PTHR43877">
    <property type="entry name" value="AMINOALKYLPHOSPHONATE N-ACETYLTRANSFERASE-RELATED-RELATED"/>
    <property type="match status" value="1"/>
</dbReference>
<dbReference type="Proteomes" id="UP000323946">
    <property type="component" value="Unassembled WGS sequence"/>
</dbReference>
<dbReference type="Gene3D" id="3.40.630.30">
    <property type="match status" value="1"/>
</dbReference>
<evidence type="ECO:0000256" key="1">
    <source>
        <dbReference type="ARBA" id="ARBA00022679"/>
    </source>
</evidence>
<dbReference type="InterPro" id="IPR050832">
    <property type="entry name" value="Bact_Acetyltransf"/>
</dbReference>
<dbReference type="SMR" id="A0A5M7BZI6"/>
<dbReference type="AlphaFoldDB" id="A0A5M7BZI6"/>